<dbReference type="STRING" id="1191523.MROS_1060"/>
<dbReference type="AlphaFoldDB" id="I6Z569"/>
<keyword evidence="1" id="KW-0001">2Fe-2S</keyword>
<proteinExistence type="predicted"/>
<keyword evidence="4" id="KW-0411">Iron-sulfur</keyword>
<reference evidence="6 7" key="1">
    <citation type="journal article" date="2013" name="PLoS ONE">
        <title>Genomic analysis of Melioribacter roseus, facultatively anaerobic organotrophic bacterium representing a novel deep lineage within Bacteriodetes/Chlorobi group.</title>
        <authorList>
            <person name="Kadnikov V.V."/>
            <person name="Mardanov A.V."/>
            <person name="Podosokorskaya O.A."/>
            <person name="Gavrilov S.N."/>
            <person name="Kublanov I.V."/>
            <person name="Beletsky A.V."/>
            <person name="Bonch-Osmolovskaya E.A."/>
            <person name="Ravin N.V."/>
        </authorList>
    </citation>
    <scope>NUCLEOTIDE SEQUENCE [LARGE SCALE GENOMIC DNA]</scope>
    <source>
        <strain evidence="7">JCM 17771 / P3M-2</strain>
    </source>
</reference>
<dbReference type="SMART" id="SM00704">
    <property type="entry name" value="ZnF_CDGSH"/>
    <property type="match status" value="1"/>
</dbReference>
<dbReference type="Proteomes" id="UP000009011">
    <property type="component" value="Chromosome"/>
</dbReference>
<accession>I6Z569</accession>
<keyword evidence="3" id="KW-0408">Iron</keyword>
<dbReference type="GO" id="GO:0051537">
    <property type="term" value="F:2 iron, 2 sulfur cluster binding"/>
    <property type="evidence" value="ECO:0007669"/>
    <property type="project" value="UniProtKB-KW"/>
</dbReference>
<dbReference type="OrthoDB" id="9795032at2"/>
<evidence type="ECO:0000256" key="4">
    <source>
        <dbReference type="ARBA" id="ARBA00023014"/>
    </source>
</evidence>
<evidence type="ECO:0000256" key="1">
    <source>
        <dbReference type="ARBA" id="ARBA00022714"/>
    </source>
</evidence>
<dbReference type="GO" id="GO:0046872">
    <property type="term" value="F:metal ion binding"/>
    <property type="evidence" value="ECO:0007669"/>
    <property type="project" value="UniProtKB-KW"/>
</dbReference>
<dbReference type="InterPro" id="IPR018967">
    <property type="entry name" value="FeS-contain_CDGSH-typ"/>
</dbReference>
<protein>
    <submittedName>
        <fullName evidence="6">Iron sulfur domain-containing, CDGSH-type</fullName>
    </submittedName>
</protein>
<gene>
    <name evidence="6" type="ordered locus">MROS_1060</name>
</gene>
<evidence type="ECO:0000256" key="3">
    <source>
        <dbReference type="ARBA" id="ARBA00023004"/>
    </source>
</evidence>
<keyword evidence="7" id="KW-1185">Reference proteome</keyword>
<evidence type="ECO:0000259" key="5">
    <source>
        <dbReference type="SMART" id="SM00704"/>
    </source>
</evidence>
<dbReference type="RefSeq" id="WP_014855736.1">
    <property type="nucleotide sequence ID" value="NC_018178.1"/>
</dbReference>
<evidence type="ECO:0000313" key="6">
    <source>
        <dbReference type="EMBL" id="AFN74300.1"/>
    </source>
</evidence>
<dbReference type="EMBL" id="CP003557">
    <property type="protein sequence ID" value="AFN74300.1"/>
    <property type="molecule type" value="Genomic_DNA"/>
</dbReference>
<evidence type="ECO:0000313" key="7">
    <source>
        <dbReference type="Proteomes" id="UP000009011"/>
    </source>
</evidence>
<dbReference type="GO" id="GO:0005737">
    <property type="term" value="C:cytoplasm"/>
    <property type="evidence" value="ECO:0007669"/>
    <property type="project" value="UniProtKB-ARBA"/>
</dbReference>
<dbReference type="HOGENOM" id="CLU_173940_2_2_10"/>
<name>I6Z569_MELRP</name>
<dbReference type="Gene3D" id="3.40.5.90">
    <property type="entry name" value="CDGSH iron-sulfur domain, mitoNEET-type"/>
    <property type="match status" value="1"/>
</dbReference>
<organism evidence="6 7">
    <name type="scientific">Melioribacter roseus (strain DSM 23840 / JCM 17771 / VKM B-2668 / P3M-2)</name>
    <dbReference type="NCBI Taxonomy" id="1191523"/>
    <lineage>
        <taxon>Bacteria</taxon>
        <taxon>Pseudomonadati</taxon>
        <taxon>Ignavibacteriota</taxon>
        <taxon>Ignavibacteria</taxon>
        <taxon>Ignavibacteriales</taxon>
        <taxon>Melioribacteraceae</taxon>
        <taxon>Melioribacter</taxon>
    </lineage>
</organism>
<dbReference type="Pfam" id="PF09360">
    <property type="entry name" value="zf-CDGSH"/>
    <property type="match status" value="1"/>
</dbReference>
<evidence type="ECO:0000256" key="2">
    <source>
        <dbReference type="ARBA" id="ARBA00022723"/>
    </source>
</evidence>
<dbReference type="KEGG" id="mro:MROS_1060"/>
<feature type="domain" description="Iron-binding zinc finger CDGSH type" evidence="5">
    <location>
        <begin position="8"/>
        <end position="58"/>
    </location>
</feature>
<keyword evidence="2" id="KW-0479">Metal-binding</keyword>
<dbReference type="InterPro" id="IPR042216">
    <property type="entry name" value="MitoNEET_CISD"/>
</dbReference>
<sequence>MKIKAAENGPYLIEVQEASVKRGDKEEKLAQKTIALCRCGHSANKPFCDGAHKKHGFTGEQAELDIS</sequence>
<dbReference type="eggNOG" id="COG3369">
    <property type="taxonomic scope" value="Bacteria"/>
</dbReference>